<keyword evidence="1" id="KW-1133">Transmembrane helix</keyword>
<reference evidence="4" key="1">
    <citation type="submission" date="2017-01" db="EMBL/GenBank/DDBJ databases">
        <authorList>
            <person name="Varghese N."/>
            <person name="Submissions S."/>
        </authorList>
    </citation>
    <scope>NUCLEOTIDE SEQUENCE [LARGE SCALE GENOMIC DNA]</scope>
    <source>
        <strain evidence="4">DSM 19945</strain>
    </source>
</reference>
<evidence type="ECO:0008006" key="5">
    <source>
        <dbReference type="Google" id="ProtNLM"/>
    </source>
</evidence>
<evidence type="ECO:0000256" key="2">
    <source>
        <dbReference type="SAM" id="SignalP"/>
    </source>
</evidence>
<proteinExistence type="predicted"/>
<keyword evidence="4" id="KW-1185">Reference proteome</keyword>
<feature type="chain" id="PRO_5012704148" description="Polymer-forming protein" evidence="2">
    <location>
        <begin position="25"/>
        <end position="559"/>
    </location>
</feature>
<protein>
    <recommendedName>
        <fullName evidence="5">Polymer-forming protein</fullName>
    </recommendedName>
</protein>
<organism evidence="3 4">
    <name type="scientific">Rhodobacter aestuarii</name>
    <dbReference type="NCBI Taxonomy" id="453582"/>
    <lineage>
        <taxon>Bacteria</taxon>
        <taxon>Pseudomonadati</taxon>
        <taxon>Pseudomonadota</taxon>
        <taxon>Alphaproteobacteria</taxon>
        <taxon>Rhodobacterales</taxon>
        <taxon>Rhodobacter group</taxon>
        <taxon>Rhodobacter</taxon>
    </lineage>
</organism>
<dbReference type="RefSeq" id="WP_076485726.1">
    <property type="nucleotide sequence ID" value="NZ_FTOG01000009.1"/>
</dbReference>
<feature type="transmembrane region" description="Helical" evidence="1">
    <location>
        <begin position="541"/>
        <end position="558"/>
    </location>
</feature>
<feature type="signal peptide" evidence="2">
    <location>
        <begin position="1"/>
        <end position="24"/>
    </location>
</feature>
<dbReference type="OrthoDB" id="6865449at2"/>
<dbReference type="AlphaFoldDB" id="A0A1N7PCT6"/>
<gene>
    <name evidence="3" type="ORF">SAMN05421580_109223</name>
</gene>
<sequence>MRFLLPLFALLILGPLCLAPPLRAEEGQRTFPGGTCALKLPAEGEWSKAEIWAWTQICEGRWADMRKFSGDDQPCNPADITDTVPEGRRLSPRFLRLILTHPQYTAALERPQVEVDCARIEGELDLENDAVAPELALLQSHLTAGATFLRSHFARSLIVQGTQIDGKVSASSLEVGGDLFLRDHTTVKGELRLPGAKVGGNVSASGASFDGTVRADGIEVGGDLFLNDHTTVKGDLRLIGAKVGGDVAAIGASIKGKVRADGIEVGGELFLREGAVFKQGIALTGARVGGNVHFGASTFAGRIELSGARVAGDLILSSSDIGRPNWGAEASLILRNATAQGFQAEIEAFQRADGGWIDLDLAGFDYRTLGGLRAADRSSGRTNLADASAAQLIALIERRDAAGRPDPAHDAYFTPQPYRALARALTEAGALPQAEAVEEARFEHERRAGNTPLRDRIWLWGSKLFIGYGLHPFRVLYWFAGLVGLGVALAYRSRELRHRNLVIKLMFSVENALPLIEARASFQSVRHGDAWVEGLFHAQKVAGFVLATVLVGALTLLGG</sequence>
<keyword evidence="1" id="KW-0472">Membrane</keyword>
<keyword evidence="2" id="KW-0732">Signal</keyword>
<name>A0A1N7PCT6_9RHOB</name>
<dbReference type="Proteomes" id="UP000186221">
    <property type="component" value="Unassembled WGS sequence"/>
</dbReference>
<dbReference type="STRING" id="453582.SAMN05421580_109223"/>
<feature type="transmembrane region" description="Helical" evidence="1">
    <location>
        <begin position="475"/>
        <end position="491"/>
    </location>
</feature>
<keyword evidence="1" id="KW-0812">Transmembrane</keyword>
<accession>A0A1N7PCT6</accession>
<dbReference type="EMBL" id="FTOG01000009">
    <property type="protein sequence ID" value="SIT08433.1"/>
    <property type="molecule type" value="Genomic_DNA"/>
</dbReference>
<evidence type="ECO:0000256" key="1">
    <source>
        <dbReference type="SAM" id="Phobius"/>
    </source>
</evidence>
<evidence type="ECO:0000313" key="3">
    <source>
        <dbReference type="EMBL" id="SIT08433.1"/>
    </source>
</evidence>
<evidence type="ECO:0000313" key="4">
    <source>
        <dbReference type="Proteomes" id="UP000186221"/>
    </source>
</evidence>